<proteinExistence type="predicted"/>
<feature type="domain" description="Protein kinase" evidence="2">
    <location>
        <begin position="294"/>
        <end position="526"/>
    </location>
</feature>
<feature type="compositionally biased region" description="Basic and acidic residues" evidence="1">
    <location>
        <begin position="224"/>
        <end position="236"/>
    </location>
</feature>
<gene>
    <name evidence="3" type="ORF">pqer_cds_933</name>
</gene>
<dbReference type="PROSITE" id="PS50011">
    <property type="entry name" value="PROTEIN_KINASE_DOM"/>
    <property type="match status" value="1"/>
</dbReference>
<protein>
    <submittedName>
        <fullName evidence="3">Serine/threonine protein kinase</fullName>
    </submittedName>
</protein>
<evidence type="ECO:0000256" key="1">
    <source>
        <dbReference type="SAM" id="MobiDB-lite"/>
    </source>
</evidence>
<evidence type="ECO:0000259" key="2">
    <source>
        <dbReference type="PROSITE" id="PS50011"/>
    </source>
</evidence>
<dbReference type="Gene3D" id="1.10.510.10">
    <property type="entry name" value="Transferase(Phosphotransferase) domain 1"/>
    <property type="match status" value="1"/>
</dbReference>
<dbReference type="PROSITE" id="PS51257">
    <property type="entry name" value="PROKAR_LIPOPROTEIN"/>
    <property type="match status" value="1"/>
</dbReference>
<dbReference type="InterPro" id="IPR011009">
    <property type="entry name" value="Kinase-like_dom_sf"/>
</dbReference>
<reference evidence="3" key="1">
    <citation type="journal article" date="2018" name="Nat. Commun.">
        <title>Diversity and evolution of the emerging Pandoraviridae family.</title>
        <authorList>
            <person name="Legendre M."/>
            <person name="Fabre E."/>
            <person name="Poirot O."/>
            <person name="Jeudy S."/>
            <person name="Lartigue A."/>
            <person name="Alempic J.M."/>
            <person name="Beucher L."/>
            <person name="Philippe N."/>
            <person name="Bertaux L."/>
            <person name="Christo-Foroux E."/>
            <person name="Labadie K."/>
            <person name="Coute Y."/>
            <person name="Abergel C."/>
            <person name="Claverie J.M."/>
        </authorList>
    </citation>
    <scope>NUCLEOTIDE SEQUENCE [LARGE SCALE GENOMIC DNA]</scope>
    <source>
        <strain evidence="3">Quercus</strain>
    </source>
</reference>
<dbReference type="SMART" id="SM00220">
    <property type="entry name" value="S_TKc"/>
    <property type="match status" value="1"/>
</dbReference>
<keyword evidence="3" id="KW-0723">Serine/threonine-protein kinase</keyword>
<evidence type="ECO:0000313" key="3">
    <source>
        <dbReference type="EMBL" id="AVK75355.1"/>
    </source>
</evidence>
<dbReference type="InterPro" id="IPR000719">
    <property type="entry name" value="Prot_kinase_dom"/>
</dbReference>
<organism evidence="3">
    <name type="scientific">Pandoravirus quercus</name>
    <dbReference type="NCBI Taxonomy" id="2107709"/>
    <lineage>
        <taxon>Viruses</taxon>
        <taxon>Pandoravirus</taxon>
    </lineage>
</organism>
<dbReference type="RefSeq" id="YP_009483624.1">
    <property type="nucleotide sequence ID" value="NC_037667.1"/>
</dbReference>
<dbReference type="Proteomes" id="UP000248852">
    <property type="component" value="Segment"/>
</dbReference>
<dbReference type="EMBL" id="MG011689">
    <property type="protein sequence ID" value="AVK75355.1"/>
    <property type="molecule type" value="Genomic_DNA"/>
</dbReference>
<name>A0A2U7UAE5_9VIRU</name>
<keyword evidence="3" id="KW-0808">Transferase</keyword>
<feature type="region of interest" description="Disordered" evidence="1">
    <location>
        <begin position="219"/>
        <end position="245"/>
    </location>
</feature>
<dbReference type="GO" id="GO:0005524">
    <property type="term" value="F:ATP binding"/>
    <property type="evidence" value="ECO:0007669"/>
    <property type="project" value="InterPro"/>
</dbReference>
<dbReference type="SUPFAM" id="SSF56112">
    <property type="entry name" value="Protein kinase-like (PK-like)"/>
    <property type="match status" value="1"/>
</dbReference>
<dbReference type="GeneID" id="36843534"/>
<keyword evidence="3" id="KW-0418">Kinase</keyword>
<accession>A0A2U7UAE5</accession>
<dbReference type="KEGG" id="vg:36843534"/>
<dbReference type="GO" id="GO:0004674">
    <property type="term" value="F:protein serine/threonine kinase activity"/>
    <property type="evidence" value="ECO:0007669"/>
    <property type="project" value="UniProtKB-KW"/>
</dbReference>
<sequence>MNSDRACACVCAACACMGTRSSSECEIIRCAWSPFWLRSTPLSPALSLVVEPWTDLPSVASALCGFFATAGATVRCAEIAVNGTANNTACAACRPDLVLVDAAPASGCITNVVAPIVVYTKTDLVSCAASNIDHVDHGSTQRDHLAIISHGDNETAVARATAYAMRLIHGPQRHRQRAVALVVCASDKTLTAISVERVGLGRHFIQRTTSPMFLGAVPISSTDRTARHNDPSDTRGDGGPNDNLNIGLYDKSVHTTTTNDEPVADGVACIRAHSHNYPESMGFVRTAGDSALALQACGYLGSGTAARVFGVRGRDDLVVKIMSDPAVAQHEARVLTRLTAVADVPKLVRVDAETLLLWPRAVDWAKEPFDIKHALQALDVMTAAHAVGIVHRDFRPANLLRTIDGSRVLVNDWGFAAEADAVEPYRGTLAYASDAVLAHMIAGHTQFGVARADDLESLVRTLYVMSGRSVAMGMPAGRDLAARAARLMRMWKKAMTRPWRRLQDLARAGDARGLRDALPHVLTGAP</sequence>